<protein>
    <submittedName>
        <fullName evidence="1">Uncharacterized protein</fullName>
    </submittedName>
</protein>
<organism evidence="1 2">
    <name type="scientific">Aspergillus costaricaensis CBS 115574</name>
    <dbReference type="NCBI Taxonomy" id="1448317"/>
    <lineage>
        <taxon>Eukaryota</taxon>
        <taxon>Fungi</taxon>
        <taxon>Dikarya</taxon>
        <taxon>Ascomycota</taxon>
        <taxon>Pezizomycotina</taxon>
        <taxon>Eurotiomycetes</taxon>
        <taxon>Eurotiomycetidae</taxon>
        <taxon>Eurotiales</taxon>
        <taxon>Aspergillaceae</taxon>
        <taxon>Aspergillus</taxon>
        <taxon>Aspergillus subgen. Circumdati</taxon>
    </lineage>
</organism>
<reference evidence="1" key="1">
    <citation type="submission" date="2018-02" db="EMBL/GenBank/DDBJ databases">
        <title>The genomes of Aspergillus section Nigri reveals drivers in fungal speciation.</title>
        <authorList>
            <consortium name="DOE Joint Genome Institute"/>
            <person name="Vesth T.C."/>
            <person name="Nybo J."/>
            <person name="Theobald S."/>
            <person name="Brandl J."/>
            <person name="Frisvad J.C."/>
            <person name="Nielsen K.F."/>
            <person name="Lyhne E.K."/>
            <person name="Kogle M.E."/>
            <person name="Kuo A."/>
            <person name="Riley R."/>
            <person name="Clum A."/>
            <person name="Nolan M."/>
            <person name="Lipzen A."/>
            <person name="Salamov A."/>
            <person name="Henrissat B."/>
            <person name="Wiebenga A."/>
            <person name="De vries R.P."/>
            <person name="Grigoriev I.V."/>
            <person name="Mortensen U.H."/>
            <person name="Andersen M.R."/>
            <person name="Baker S.E."/>
        </authorList>
    </citation>
    <scope>NUCLEOTIDE SEQUENCE</scope>
    <source>
        <strain evidence="1">CBS 115574</strain>
    </source>
</reference>
<evidence type="ECO:0000313" key="2">
    <source>
        <dbReference type="Proteomes" id="UP000249748"/>
    </source>
</evidence>
<sequence>ILFISKKNNILYFYINCWRLNIIIIKNYYFLLLINKIMDHLNKIRIFPRFNLYDIYYYS</sequence>
<name>A0ACD1IBM7_9EURO</name>
<dbReference type="Proteomes" id="UP000249748">
    <property type="component" value="Unassembled WGS sequence"/>
</dbReference>
<feature type="non-terminal residue" evidence="1">
    <location>
        <position position="1"/>
    </location>
</feature>
<gene>
    <name evidence="1" type="ORF">BO79DRAFT_149926</name>
</gene>
<keyword evidence="2" id="KW-1185">Reference proteome</keyword>
<accession>A0ACD1IBM7</accession>
<evidence type="ECO:0000313" key="1">
    <source>
        <dbReference type="EMBL" id="RAK87943.1"/>
    </source>
</evidence>
<dbReference type="EMBL" id="KZ824553">
    <property type="protein sequence ID" value="RAK87943.1"/>
    <property type="molecule type" value="Genomic_DNA"/>
</dbReference>
<proteinExistence type="predicted"/>